<dbReference type="PROSITE" id="PS51186">
    <property type="entry name" value="GNAT"/>
    <property type="match status" value="1"/>
</dbReference>
<name>A0A917XVB5_9BACI</name>
<dbReference type="InterPro" id="IPR050276">
    <property type="entry name" value="MshD_Acetyltransferase"/>
</dbReference>
<dbReference type="CDD" id="cd04301">
    <property type="entry name" value="NAT_SF"/>
    <property type="match status" value="1"/>
</dbReference>
<keyword evidence="3" id="KW-1185">Reference proteome</keyword>
<dbReference type="Pfam" id="PF00583">
    <property type="entry name" value="Acetyltransf_1"/>
    <property type="match status" value="1"/>
</dbReference>
<accession>A0A917XVB5</accession>
<gene>
    <name evidence="2" type="ORF">GCM10007971_14200</name>
</gene>
<evidence type="ECO:0000259" key="1">
    <source>
        <dbReference type="PROSITE" id="PS51186"/>
    </source>
</evidence>
<dbReference type="InterPro" id="IPR000182">
    <property type="entry name" value="GNAT_dom"/>
</dbReference>
<dbReference type="PANTHER" id="PTHR43617">
    <property type="entry name" value="L-AMINO ACID N-ACETYLTRANSFERASE"/>
    <property type="match status" value="1"/>
</dbReference>
<reference evidence="2" key="2">
    <citation type="submission" date="2020-09" db="EMBL/GenBank/DDBJ databases">
        <authorList>
            <person name="Sun Q."/>
            <person name="Ohkuma M."/>
        </authorList>
    </citation>
    <scope>NUCLEOTIDE SEQUENCE</scope>
    <source>
        <strain evidence="2">JCM 17251</strain>
    </source>
</reference>
<evidence type="ECO:0000313" key="2">
    <source>
        <dbReference type="EMBL" id="GGN55434.1"/>
    </source>
</evidence>
<evidence type="ECO:0000313" key="3">
    <source>
        <dbReference type="Proteomes" id="UP000624041"/>
    </source>
</evidence>
<dbReference type="SUPFAM" id="SSF55729">
    <property type="entry name" value="Acyl-CoA N-acyltransferases (Nat)"/>
    <property type="match status" value="1"/>
</dbReference>
<comment type="caution">
    <text evidence="2">The sequence shown here is derived from an EMBL/GenBank/DDBJ whole genome shotgun (WGS) entry which is preliminary data.</text>
</comment>
<reference evidence="2" key="1">
    <citation type="journal article" date="2014" name="Int. J. Syst. Evol. Microbiol.">
        <title>Complete genome sequence of Corynebacterium casei LMG S-19264T (=DSM 44701T), isolated from a smear-ripened cheese.</title>
        <authorList>
            <consortium name="US DOE Joint Genome Institute (JGI-PGF)"/>
            <person name="Walter F."/>
            <person name="Albersmeier A."/>
            <person name="Kalinowski J."/>
            <person name="Ruckert C."/>
        </authorList>
    </citation>
    <scope>NUCLEOTIDE SEQUENCE</scope>
    <source>
        <strain evidence="2">JCM 17251</strain>
    </source>
</reference>
<dbReference type="Proteomes" id="UP000624041">
    <property type="component" value="Unassembled WGS sequence"/>
</dbReference>
<feature type="domain" description="N-acetyltransferase" evidence="1">
    <location>
        <begin position="22"/>
        <end position="166"/>
    </location>
</feature>
<proteinExistence type="predicted"/>
<dbReference type="GO" id="GO:0016747">
    <property type="term" value="F:acyltransferase activity, transferring groups other than amino-acyl groups"/>
    <property type="evidence" value="ECO:0007669"/>
    <property type="project" value="InterPro"/>
</dbReference>
<protein>
    <submittedName>
        <fullName evidence="2">N-acetyltransferase</fullName>
    </submittedName>
</protein>
<dbReference type="Gene3D" id="3.40.630.30">
    <property type="match status" value="1"/>
</dbReference>
<dbReference type="InterPro" id="IPR016181">
    <property type="entry name" value="Acyl_CoA_acyltransferase"/>
</dbReference>
<dbReference type="EMBL" id="BMOS01000008">
    <property type="protein sequence ID" value="GGN55434.1"/>
    <property type="molecule type" value="Genomic_DNA"/>
</dbReference>
<dbReference type="PANTHER" id="PTHR43617:SF34">
    <property type="entry name" value="PUTATIVE-RELATED"/>
    <property type="match status" value="1"/>
</dbReference>
<dbReference type="AlphaFoldDB" id="A0A917XVB5"/>
<sequence length="166" mass="18971">MFVKKGINLTEIGLKGVKYFRMDIRRPNGSELEKIIQLSPQALFDGTLGEVRPTNEKIKSLIEPLLEKGSYYLIAIEEGKLMGWILIGESRDQFTDKMNGFIYELFVLEEFRGNGVSKQLLRTAIDELRENGYPEVRLSAFAGNQAIKLYEKLGFNLRTVTMTFPL</sequence>
<organism evidence="2 3">
    <name type="scientific">Oceanobacillus indicireducens</name>
    <dbReference type="NCBI Taxonomy" id="1004261"/>
    <lineage>
        <taxon>Bacteria</taxon>
        <taxon>Bacillati</taxon>
        <taxon>Bacillota</taxon>
        <taxon>Bacilli</taxon>
        <taxon>Bacillales</taxon>
        <taxon>Bacillaceae</taxon>
        <taxon>Oceanobacillus</taxon>
    </lineage>
</organism>